<dbReference type="Pfam" id="PF12691">
    <property type="entry name" value="Phage_tail_terminator_6"/>
    <property type="match status" value="1"/>
</dbReference>
<dbReference type="EMBL" id="DVKQ01000002">
    <property type="protein sequence ID" value="HIT36915.1"/>
    <property type="molecule type" value="Genomic_DNA"/>
</dbReference>
<dbReference type="AlphaFoldDB" id="A0A9D1G9J3"/>
<comment type="caution">
    <text evidence="1">The sequence shown here is derived from an EMBL/GenBank/DDBJ whole genome shotgun (WGS) entry which is preliminary data.</text>
</comment>
<reference evidence="1" key="2">
    <citation type="journal article" date="2021" name="PeerJ">
        <title>Extensive microbial diversity within the chicken gut microbiome revealed by metagenomics and culture.</title>
        <authorList>
            <person name="Gilroy R."/>
            <person name="Ravi A."/>
            <person name="Getino M."/>
            <person name="Pursley I."/>
            <person name="Horton D.L."/>
            <person name="Alikhan N.F."/>
            <person name="Baker D."/>
            <person name="Gharbi K."/>
            <person name="Hall N."/>
            <person name="Watson M."/>
            <person name="Adriaenssens E.M."/>
            <person name="Foster-Nyarko E."/>
            <person name="Jarju S."/>
            <person name="Secka A."/>
            <person name="Antonio M."/>
            <person name="Oren A."/>
            <person name="Chaudhuri R.R."/>
            <person name="La Ragione R."/>
            <person name="Hildebrand F."/>
            <person name="Pallen M.J."/>
        </authorList>
    </citation>
    <scope>NUCLEOTIDE SEQUENCE</scope>
    <source>
        <strain evidence="1">CHK195-26880</strain>
    </source>
</reference>
<accession>A0A9D1G9J3</accession>
<name>A0A9D1G9J3_9FIRM</name>
<dbReference type="InterPro" id="IPR024411">
    <property type="entry name" value="Tail_terminator_phage"/>
</dbReference>
<proteinExistence type="predicted"/>
<evidence type="ECO:0000313" key="2">
    <source>
        <dbReference type="Proteomes" id="UP000886833"/>
    </source>
</evidence>
<protein>
    <submittedName>
        <fullName evidence="1">Uncharacterized protein</fullName>
    </submittedName>
</protein>
<evidence type="ECO:0000313" key="1">
    <source>
        <dbReference type="EMBL" id="HIT36915.1"/>
    </source>
</evidence>
<gene>
    <name evidence="1" type="ORF">IAB59_00320</name>
</gene>
<dbReference type="Proteomes" id="UP000886833">
    <property type="component" value="Unassembled WGS sequence"/>
</dbReference>
<sequence>MNTESLITLLRNEIEKTGYKCYSPDLPQNLEKIVAISLGEGTNERSLNKDILYSRIPFYLLIRGTSNDTETRGIADTIFKQLDHKTDLENDNLRVILISCNMPNYAFRDENQRIHYNINCNIQVEWKE</sequence>
<organism evidence="1 2">
    <name type="scientific">Candidatus Onthousia faecipullorum</name>
    <dbReference type="NCBI Taxonomy" id="2840887"/>
    <lineage>
        <taxon>Bacteria</taxon>
        <taxon>Bacillati</taxon>
        <taxon>Bacillota</taxon>
        <taxon>Bacilli</taxon>
        <taxon>Candidatus Onthousia</taxon>
    </lineage>
</organism>
<reference evidence="1" key="1">
    <citation type="submission" date="2020-10" db="EMBL/GenBank/DDBJ databases">
        <authorList>
            <person name="Gilroy R."/>
        </authorList>
    </citation>
    <scope>NUCLEOTIDE SEQUENCE</scope>
    <source>
        <strain evidence="1">CHK195-26880</strain>
    </source>
</reference>